<keyword evidence="1" id="KW-0812">Transmembrane</keyword>
<proteinExistence type="predicted"/>
<evidence type="ECO:0000313" key="3">
    <source>
        <dbReference type="Proteomes" id="UP000725649"/>
    </source>
</evidence>
<comment type="caution">
    <text evidence="2">The sequence shown here is derived from an EMBL/GenBank/DDBJ whole genome shotgun (WGS) entry which is preliminary data.</text>
</comment>
<keyword evidence="1" id="KW-0472">Membrane</keyword>
<organism evidence="2 3">
    <name type="scientific">Candidatus Avelusimicrobium gallicola</name>
    <dbReference type="NCBI Taxonomy" id="2562704"/>
    <lineage>
        <taxon>Bacteria</taxon>
        <taxon>Pseudomonadati</taxon>
        <taxon>Elusimicrobiota</taxon>
        <taxon>Elusimicrobia</taxon>
        <taxon>Elusimicrobiales</taxon>
        <taxon>Elusimicrobiaceae</taxon>
        <taxon>Candidatus Avelusimicrobium</taxon>
    </lineage>
</organism>
<sequence>MKKLLKRIFRKRKGVTILEGLISLGLLALVASGTFGVLLSISRQASSPDIREEMVWAVERAHEQLQMYASEIQSARGVEFSLANGLCGNASVNRVVDSNPLSNTTHDIKCMLPAICDVSNSSFTYSVTSNTVSVAERSYANSYTTTSAYGYEMVGMVAGGSAGVSTAPVRKIEFSITCNGFTL</sequence>
<protein>
    <submittedName>
        <fullName evidence="2">Uncharacterized protein</fullName>
    </submittedName>
</protein>
<feature type="transmembrane region" description="Helical" evidence="1">
    <location>
        <begin position="21"/>
        <end position="41"/>
    </location>
</feature>
<evidence type="ECO:0000313" key="2">
    <source>
        <dbReference type="EMBL" id="MBE6421198.1"/>
    </source>
</evidence>
<name>A0A928HEY5_9BACT</name>
<dbReference type="Proteomes" id="UP000725649">
    <property type="component" value="Unassembled WGS sequence"/>
</dbReference>
<dbReference type="EMBL" id="SUVG01000004">
    <property type="protein sequence ID" value="MBE6421198.1"/>
    <property type="molecule type" value="Genomic_DNA"/>
</dbReference>
<keyword evidence="1" id="KW-1133">Transmembrane helix</keyword>
<reference evidence="2" key="1">
    <citation type="submission" date="2019-04" db="EMBL/GenBank/DDBJ databases">
        <title>Evolution of Biomass-Degrading Anaerobic Consortia Revealed by Metagenomics.</title>
        <authorList>
            <person name="Peng X."/>
        </authorList>
    </citation>
    <scope>NUCLEOTIDE SEQUENCE</scope>
    <source>
        <strain evidence="2">SIG66</strain>
    </source>
</reference>
<gene>
    <name evidence="2" type="ORF">E7027_03580</name>
</gene>
<evidence type="ECO:0000256" key="1">
    <source>
        <dbReference type="SAM" id="Phobius"/>
    </source>
</evidence>
<accession>A0A928HEY5</accession>
<dbReference type="AlphaFoldDB" id="A0A928HEY5"/>